<evidence type="ECO:0000313" key="2">
    <source>
        <dbReference type="Proteomes" id="UP000193529"/>
    </source>
</evidence>
<dbReference type="EMBL" id="LQPJ01000136">
    <property type="protein sequence ID" value="ORW18837.1"/>
    <property type="molecule type" value="Genomic_DNA"/>
</dbReference>
<evidence type="ECO:0000313" key="1">
    <source>
        <dbReference type="EMBL" id="ORW18837.1"/>
    </source>
</evidence>
<proteinExistence type="predicted"/>
<dbReference type="AlphaFoldDB" id="A0A1X1Z5Y4"/>
<sequence length="73" mass="7066">MVVFTCSVLSNNPGNAEAAIGGEGEGGAGGDDVAVGTGSPTHPATKVQVAKAATHIELFIAVPLHRAVSALAG</sequence>
<accession>A0A1X1Z5Y4</accession>
<name>A0A1X1Z5Y4_9MYCO</name>
<keyword evidence="2" id="KW-1185">Reference proteome</keyword>
<dbReference type="Proteomes" id="UP000193529">
    <property type="component" value="Unassembled WGS sequence"/>
</dbReference>
<comment type="caution">
    <text evidence="1">The sequence shown here is derived from an EMBL/GenBank/DDBJ whole genome shotgun (WGS) entry which is preliminary data.</text>
</comment>
<protein>
    <submittedName>
        <fullName evidence="1">Uncharacterized protein</fullName>
    </submittedName>
</protein>
<organism evidence="1 2">
    <name type="scientific">Mycobacterium palustre</name>
    <dbReference type="NCBI Taxonomy" id="153971"/>
    <lineage>
        <taxon>Bacteria</taxon>
        <taxon>Bacillati</taxon>
        <taxon>Actinomycetota</taxon>
        <taxon>Actinomycetes</taxon>
        <taxon>Mycobacteriales</taxon>
        <taxon>Mycobacteriaceae</taxon>
        <taxon>Mycobacterium</taxon>
        <taxon>Mycobacterium simiae complex</taxon>
    </lineage>
</organism>
<gene>
    <name evidence="1" type="ORF">AWC19_18900</name>
</gene>
<reference evidence="1 2" key="1">
    <citation type="submission" date="2016-01" db="EMBL/GenBank/DDBJ databases">
        <title>The new phylogeny of the genus Mycobacterium.</title>
        <authorList>
            <person name="Tarcisio F."/>
            <person name="Conor M."/>
            <person name="Antonella G."/>
            <person name="Elisabetta G."/>
            <person name="Giulia F.S."/>
            <person name="Sara T."/>
            <person name="Anna F."/>
            <person name="Clotilde B."/>
            <person name="Roberto B."/>
            <person name="Veronica D.S."/>
            <person name="Fabio R."/>
            <person name="Monica P."/>
            <person name="Olivier J."/>
            <person name="Enrico T."/>
            <person name="Nicola S."/>
        </authorList>
    </citation>
    <scope>NUCLEOTIDE SEQUENCE [LARGE SCALE GENOMIC DNA]</scope>
    <source>
        <strain evidence="1 2">DSM 44572</strain>
    </source>
</reference>